<keyword evidence="2" id="KW-1003">Cell membrane</keyword>
<dbReference type="Pfam" id="PF22309">
    <property type="entry name" value="HK-GC-Chemotax_sensor"/>
    <property type="match status" value="1"/>
</dbReference>
<keyword evidence="6" id="KW-0732">Signal</keyword>
<evidence type="ECO:0000313" key="10">
    <source>
        <dbReference type="Proteomes" id="UP000242205"/>
    </source>
</evidence>
<keyword evidence="5" id="KW-0472">Membrane</keyword>
<dbReference type="EMBL" id="CP025682">
    <property type="protein sequence ID" value="AUN94961.1"/>
    <property type="molecule type" value="Genomic_DNA"/>
</dbReference>
<reference evidence="9 10" key="1">
    <citation type="submission" date="2018-01" db="EMBL/GenBank/DDBJ databases">
        <authorList>
            <person name="Fu G.-Y."/>
        </authorList>
    </citation>
    <scope>NUCLEOTIDE SEQUENCE [LARGE SCALE GENOMIC DNA]</scope>
    <source>
        <strain evidence="9 10">SY39</strain>
    </source>
</reference>
<feature type="domain" description="Cache" evidence="7">
    <location>
        <begin position="47"/>
        <end position="207"/>
    </location>
</feature>
<dbReference type="SUPFAM" id="SSF103190">
    <property type="entry name" value="Sensory domain-like"/>
    <property type="match status" value="1"/>
</dbReference>
<sequence length="514" mass="55297">MTFISHATARLVAVGCAALLSVAPAVPQDSSVRSSPFEITTPGPAAVVNAAAHYVDEIFAQTLASLELIAATPEARAGDWEGVRRYLLKFEPRLAAIHFYLRPDGRYYTRGSGLMPANLTDRPYFEPLFAGEPVRGYPVISRATGRKVAVLAVPVFDDTRVVGAVGASVFLDELRVRLNAELALPAGYTWFVVDRDGNTLLDRDPEYILMNVFEQGGAAMQTAVRAAQDSDSGIAQYAFGGSRTAHYRRLPTMDWWMFLARQGNPEIDVPPGHVQALDTVTETLQRELDTIDAALSAAIDRHGAVDPDEDLHTLLETVANASAHVANAAFIDADGVMRQIAPRDHAAVEGTDVSHQAHVRTMLQVPTARFGPAFDAAEGGLGASVMRPVFDARGRFVGAVSALVRPSALARAVHVHPPGDGQELWLMQPDGRILHDEDAGEIGRVLFTDPAYAQYAGLQALGRSIAGSPEGAGGYVFPAAGSSKDLVKHAAWRTVRLHDGQWRVVLAWQAFDGN</sequence>
<comment type="subcellular location">
    <subcellularLocation>
        <location evidence="1">Cell membrane</location>
        <topology evidence="1">Multi-pass membrane protein</topology>
    </subcellularLocation>
</comment>
<keyword evidence="4" id="KW-1133">Transmembrane helix</keyword>
<accession>A0A2I6S6V5</accession>
<evidence type="ECO:0000256" key="4">
    <source>
        <dbReference type="ARBA" id="ARBA00022989"/>
    </source>
</evidence>
<dbReference type="InterPro" id="IPR033479">
    <property type="entry name" value="dCache_1"/>
</dbReference>
<proteinExistence type="predicted"/>
<evidence type="ECO:0000256" key="2">
    <source>
        <dbReference type="ARBA" id="ARBA00022475"/>
    </source>
</evidence>
<dbReference type="GO" id="GO:0005886">
    <property type="term" value="C:plasma membrane"/>
    <property type="evidence" value="ECO:0007669"/>
    <property type="project" value="UniProtKB-SubCell"/>
</dbReference>
<dbReference type="Pfam" id="PF02743">
    <property type="entry name" value="dCache_1"/>
    <property type="match status" value="1"/>
</dbReference>
<name>A0A2I6S6V5_9RHOO</name>
<dbReference type="Proteomes" id="UP000242205">
    <property type="component" value="Chromosome"/>
</dbReference>
<dbReference type="InterPro" id="IPR029151">
    <property type="entry name" value="Sensor-like_sf"/>
</dbReference>
<evidence type="ECO:0000256" key="3">
    <source>
        <dbReference type="ARBA" id="ARBA00022692"/>
    </source>
</evidence>
<evidence type="ECO:0000259" key="8">
    <source>
        <dbReference type="Pfam" id="PF22309"/>
    </source>
</evidence>
<dbReference type="OrthoDB" id="2489132at2"/>
<dbReference type="CDD" id="cd12914">
    <property type="entry name" value="PDC1_DGC_like"/>
    <property type="match status" value="2"/>
</dbReference>
<evidence type="ECO:0000256" key="5">
    <source>
        <dbReference type="ARBA" id="ARBA00023136"/>
    </source>
</evidence>
<evidence type="ECO:0000256" key="1">
    <source>
        <dbReference type="ARBA" id="ARBA00004651"/>
    </source>
</evidence>
<evidence type="ECO:0000259" key="7">
    <source>
        <dbReference type="Pfam" id="PF02743"/>
    </source>
</evidence>
<evidence type="ECO:0000256" key="6">
    <source>
        <dbReference type="SAM" id="SignalP"/>
    </source>
</evidence>
<dbReference type="KEGG" id="atw:C0099_08445"/>
<feature type="chain" id="PRO_5014336636" description="Cache domain-containing protein" evidence="6">
    <location>
        <begin position="28"/>
        <end position="514"/>
    </location>
</feature>
<keyword evidence="3" id="KW-0812">Transmembrane</keyword>
<evidence type="ECO:0000313" key="9">
    <source>
        <dbReference type="EMBL" id="AUN94961.1"/>
    </source>
</evidence>
<gene>
    <name evidence="9" type="ORF">C0099_08445</name>
</gene>
<organism evidence="9 10">
    <name type="scientific">Pseudazoarcus pumilus</name>
    <dbReference type="NCBI Taxonomy" id="2067960"/>
    <lineage>
        <taxon>Bacteria</taxon>
        <taxon>Pseudomonadati</taxon>
        <taxon>Pseudomonadota</taxon>
        <taxon>Betaproteobacteria</taxon>
        <taxon>Rhodocyclales</taxon>
        <taxon>Zoogloeaceae</taxon>
        <taxon>Pseudazoarcus</taxon>
    </lineage>
</organism>
<feature type="domain" description="Dret-0059-like sensor" evidence="8">
    <location>
        <begin position="288"/>
        <end position="406"/>
    </location>
</feature>
<dbReference type="Gene3D" id="3.30.450.20">
    <property type="entry name" value="PAS domain"/>
    <property type="match status" value="2"/>
</dbReference>
<evidence type="ECO:0008006" key="11">
    <source>
        <dbReference type="Google" id="ProtNLM"/>
    </source>
</evidence>
<feature type="signal peptide" evidence="6">
    <location>
        <begin position="1"/>
        <end position="27"/>
    </location>
</feature>
<dbReference type="InterPro" id="IPR054513">
    <property type="entry name" value="Dret_0059-like_sensor"/>
</dbReference>
<protein>
    <recommendedName>
        <fullName evidence="11">Cache domain-containing protein</fullName>
    </recommendedName>
</protein>
<keyword evidence="10" id="KW-1185">Reference proteome</keyword>
<dbReference type="AlphaFoldDB" id="A0A2I6S6V5"/>